<evidence type="ECO:0000313" key="7">
    <source>
        <dbReference type="EMBL" id="EPC83250.1"/>
    </source>
</evidence>
<protein>
    <submittedName>
        <fullName evidence="7">Central glycolytic genes regulator</fullName>
    </submittedName>
</protein>
<evidence type="ECO:0000313" key="8">
    <source>
        <dbReference type="Proteomes" id="UP000014243"/>
    </source>
</evidence>
<comment type="similarity">
    <text evidence="1">Belongs to the SorC transcriptional regulatory family.</text>
</comment>
<dbReference type="EMBL" id="ANKC01000296">
    <property type="protein sequence ID" value="EPC83250.1"/>
    <property type="molecule type" value="Genomic_DNA"/>
</dbReference>
<evidence type="ECO:0000256" key="3">
    <source>
        <dbReference type="ARBA" id="ARBA00023125"/>
    </source>
</evidence>
<proteinExistence type="inferred from homology"/>
<dbReference type="Gene3D" id="1.10.10.10">
    <property type="entry name" value="Winged helix-like DNA-binding domain superfamily/Winged helix DNA-binding domain"/>
    <property type="match status" value="1"/>
</dbReference>
<dbReference type="InterPro" id="IPR036390">
    <property type="entry name" value="WH_DNA-bd_sf"/>
</dbReference>
<dbReference type="InterPro" id="IPR036388">
    <property type="entry name" value="WH-like_DNA-bd_sf"/>
</dbReference>
<feature type="non-terminal residue" evidence="7">
    <location>
        <position position="236"/>
    </location>
</feature>
<sequence>MHTELAWLKAIAPDLMGVVTKRYQVLQFINWMAPVGRRTLAEQMKISERALRTETDFLRSQGLLESSKSGMVLTAKGLETFHGLDHLMNQLLGIKDDEKRLAAQLQIDHCLVVSGDADQSGRVLDELGKTLNSTLQLLLPPGRLTVAVMGGTTMAHLARQLTFQLSAGRELTFVPARGGLGEAVTIQANSIAAAMAEATDSNYRALYVPENLSSESYESLIKEPSVKEVLGLIDKA</sequence>
<organism evidence="7 8">
    <name type="scientific">Lacticaseibacillus paracasei subsp. paracasei Lpp126</name>
    <dbReference type="NCBI Taxonomy" id="1256206"/>
    <lineage>
        <taxon>Bacteria</taxon>
        <taxon>Bacillati</taxon>
        <taxon>Bacillota</taxon>
        <taxon>Bacilli</taxon>
        <taxon>Lactobacillales</taxon>
        <taxon>Lactobacillaceae</taxon>
        <taxon>Lacticaseibacillus</taxon>
    </lineage>
</organism>
<name>S2S0T4_LACPA</name>
<dbReference type="GO" id="GO:0030246">
    <property type="term" value="F:carbohydrate binding"/>
    <property type="evidence" value="ECO:0007669"/>
    <property type="project" value="InterPro"/>
</dbReference>
<dbReference type="PANTHER" id="PTHR34294:SF5">
    <property type="entry name" value="CENTRAL GLYCOLYTIC GENES REGULATOR"/>
    <property type="match status" value="1"/>
</dbReference>
<dbReference type="SUPFAM" id="SSF46785">
    <property type="entry name" value="Winged helix' DNA-binding domain"/>
    <property type="match status" value="1"/>
</dbReference>
<dbReference type="InterPro" id="IPR048715">
    <property type="entry name" value="CggR_N"/>
</dbReference>
<accession>S2S0T4</accession>
<dbReference type="AlphaFoldDB" id="S2S0T4"/>
<evidence type="ECO:0000256" key="4">
    <source>
        <dbReference type="ARBA" id="ARBA00023163"/>
    </source>
</evidence>
<dbReference type="InterPro" id="IPR037171">
    <property type="entry name" value="NagB/RpiA_transferase-like"/>
</dbReference>
<evidence type="ECO:0000256" key="2">
    <source>
        <dbReference type="ARBA" id="ARBA00023015"/>
    </source>
</evidence>
<dbReference type="Gene3D" id="3.40.50.1360">
    <property type="match status" value="1"/>
</dbReference>
<comment type="caution">
    <text evidence="7">The sequence shown here is derived from an EMBL/GenBank/DDBJ whole genome shotgun (WGS) entry which is preliminary data.</text>
</comment>
<keyword evidence="3" id="KW-0238">DNA-binding</keyword>
<dbReference type="PANTHER" id="PTHR34294">
    <property type="entry name" value="TRANSCRIPTIONAL REGULATOR-RELATED"/>
    <property type="match status" value="1"/>
</dbReference>
<evidence type="ECO:0000259" key="6">
    <source>
        <dbReference type="Pfam" id="PF21715"/>
    </source>
</evidence>
<dbReference type="GO" id="GO:0003677">
    <property type="term" value="F:DNA binding"/>
    <property type="evidence" value="ECO:0007669"/>
    <property type="project" value="UniProtKB-KW"/>
</dbReference>
<evidence type="ECO:0000259" key="5">
    <source>
        <dbReference type="Pfam" id="PF04198"/>
    </source>
</evidence>
<evidence type="ECO:0000256" key="1">
    <source>
        <dbReference type="ARBA" id="ARBA00010466"/>
    </source>
</evidence>
<feature type="domain" description="CggR N-terminal DNA binding" evidence="6">
    <location>
        <begin position="18"/>
        <end position="88"/>
    </location>
</feature>
<dbReference type="SUPFAM" id="SSF100950">
    <property type="entry name" value="NagB/RpiA/CoA transferase-like"/>
    <property type="match status" value="1"/>
</dbReference>
<dbReference type="Proteomes" id="UP000014243">
    <property type="component" value="Unassembled WGS sequence"/>
</dbReference>
<dbReference type="InterPro" id="IPR051054">
    <property type="entry name" value="SorC_transcr_regulators"/>
</dbReference>
<dbReference type="Pfam" id="PF04198">
    <property type="entry name" value="Sugar-bind"/>
    <property type="match status" value="1"/>
</dbReference>
<dbReference type="Pfam" id="PF21715">
    <property type="entry name" value="CggR_N"/>
    <property type="match status" value="1"/>
</dbReference>
<gene>
    <name evidence="7" type="ORF">Lpp126_04481</name>
</gene>
<keyword evidence="4" id="KW-0804">Transcription</keyword>
<feature type="domain" description="Sugar-binding" evidence="5">
    <location>
        <begin position="96"/>
        <end position="236"/>
    </location>
</feature>
<keyword evidence="2" id="KW-0805">Transcription regulation</keyword>
<dbReference type="InterPro" id="IPR007324">
    <property type="entry name" value="Sugar-bd_dom_put"/>
</dbReference>
<reference evidence="7 8" key="1">
    <citation type="journal article" date="2013" name="PLoS ONE">
        <title>Lactobacillus paracasei comparative genomics: towards species pan-genome definition and exploitation of diversity.</title>
        <authorList>
            <person name="Smokvina T."/>
            <person name="Wels M."/>
            <person name="Polka J."/>
            <person name="Chervaux C."/>
            <person name="Brisse S."/>
            <person name="Boekhorst J."/>
            <person name="van Hylckama Vlieg J.E."/>
            <person name="Siezen R.J."/>
        </authorList>
    </citation>
    <scope>NUCLEOTIDE SEQUENCE [LARGE SCALE GENOMIC DNA]</scope>
    <source>
        <strain evidence="7 8">Lpp126</strain>
    </source>
</reference>